<protein>
    <recommendedName>
        <fullName evidence="1">Piwi domain-containing protein</fullName>
    </recommendedName>
</protein>
<evidence type="ECO:0000313" key="3">
    <source>
        <dbReference type="Proteomes" id="UP001558632"/>
    </source>
</evidence>
<accession>A0ABR3KEF2</accession>
<organism evidence="2 3">
    <name type="scientific">Trichinella spiralis</name>
    <name type="common">Trichina worm</name>
    <dbReference type="NCBI Taxonomy" id="6334"/>
    <lineage>
        <taxon>Eukaryota</taxon>
        <taxon>Metazoa</taxon>
        <taxon>Ecdysozoa</taxon>
        <taxon>Nematoda</taxon>
        <taxon>Enoplea</taxon>
        <taxon>Dorylaimia</taxon>
        <taxon>Trichinellida</taxon>
        <taxon>Trichinellidae</taxon>
        <taxon>Trichinella</taxon>
    </lineage>
</organism>
<dbReference type="PANTHER" id="PTHR22891">
    <property type="entry name" value="EUKARYOTIC TRANSLATION INITIATION FACTOR 2C"/>
    <property type="match status" value="1"/>
</dbReference>
<feature type="domain" description="Piwi" evidence="1">
    <location>
        <begin position="292"/>
        <end position="331"/>
    </location>
</feature>
<dbReference type="InterPro" id="IPR032474">
    <property type="entry name" value="Argonaute_N"/>
</dbReference>
<dbReference type="EMBL" id="JBEUSY010000368">
    <property type="protein sequence ID" value="KAL1236456.1"/>
    <property type="molecule type" value="Genomic_DNA"/>
</dbReference>
<dbReference type="InterPro" id="IPR036397">
    <property type="entry name" value="RNaseH_sf"/>
</dbReference>
<dbReference type="InterPro" id="IPR012337">
    <property type="entry name" value="RNaseH-like_sf"/>
</dbReference>
<gene>
    <name evidence="2" type="ORF">TSPI_09410</name>
</gene>
<sequence>MSQQSEDVNVAADELSQLRLKELVKRPGYGTVGKPIKLACNYFPLIKLQKGDIVVNRYHIDIQHPRLKLNCDDNRDVFWAYVVKRSDIFGDPFKLAYDGKSTLFTVEKLHLKQVGETADPEKFSFKTVRENKLSELSILMKFTGLVHLDFRNAEAGSLDEREKGPIQFLDILFAQGRSSPLFELSKSFKAVRNSFYCIPQAEPMIVSGRVLPPPRLEYGKGNGGRQIILTPKDGAWNSTEFKFFESASCESFGFVSFLPPHKASMLQEFCLQIVRTCRKRLLEYIDVNGTAPKNIIVYRDGVSEGQFMQVLEEELSALRRACKSSSWNSRN</sequence>
<dbReference type="SUPFAM" id="SSF53098">
    <property type="entry name" value="Ribonuclease H-like"/>
    <property type="match status" value="1"/>
</dbReference>
<name>A0ABR3KEF2_TRISP</name>
<evidence type="ECO:0000313" key="2">
    <source>
        <dbReference type="EMBL" id="KAL1236456.1"/>
    </source>
</evidence>
<dbReference type="Pfam" id="PF16486">
    <property type="entry name" value="ArgoN"/>
    <property type="match status" value="1"/>
</dbReference>
<dbReference type="Pfam" id="PF02171">
    <property type="entry name" value="Piwi"/>
    <property type="match status" value="1"/>
</dbReference>
<evidence type="ECO:0000259" key="1">
    <source>
        <dbReference type="PROSITE" id="PS50822"/>
    </source>
</evidence>
<dbReference type="Proteomes" id="UP001558632">
    <property type="component" value="Unassembled WGS sequence"/>
</dbReference>
<dbReference type="InterPro" id="IPR003165">
    <property type="entry name" value="Piwi"/>
</dbReference>
<reference evidence="2 3" key="1">
    <citation type="submission" date="2024-07" db="EMBL/GenBank/DDBJ databases">
        <title>Enhanced genomic and transcriptomic resources for Trichinella pseudospiralis and T. spiralis underpin the discovery of pronounced molecular differences between stages and species.</title>
        <authorList>
            <person name="Pasi K.K."/>
            <person name="La Rosa G."/>
            <person name="Gomez-Morales M.A."/>
            <person name="Tosini F."/>
            <person name="Sumanam S."/>
            <person name="Young N.D."/>
            <person name="Chang B.C."/>
            <person name="Robin G.B."/>
        </authorList>
    </citation>
    <scope>NUCLEOTIDE SEQUENCE [LARGE SCALE GENOMIC DNA]</scope>
    <source>
        <strain evidence="2">ISS534</strain>
    </source>
</reference>
<dbReference type="PROSITE" id="PS50822">
    <property type="entry name" value="PIWI"/>
    <property type="match status" value="1"/>
</dbReference>
<dbReference type="Gene3D" id="3.30.420.10">
    <property type="entry name" value="Ribonuclease H-like superfamily/Ribonuclease H"/>
    <property type="match status" value="1"/>
</dbReference>
<keyword evidence="3" id="KW-1185">Reference proteome</keyword>
<proteinExistence type="predicted"/>
<comment type="caution">
    <text evidence="2">The sequence shown here is derived from an EMBL/GenBank/DDBJ whole genome shotgun (WGS) entry which is preliminary data.</text>
</comment>